<accession>W9XSV3</accession>
<dbReference type="InterPro" id="IPR029058">
    <property type="entry name" value="AB_hydrolase_fold"/>
</dbReference>
<proteinExistence type="predicted"/>
<dbReference type="AlphaFoldDB" id="W9XSV3"/>
<name>W9XSV3_9EURO</name>
<comment type="caution">
    <text evidence="1">The sequence shown here is derived from an EMBL/GenBank/DDBJ whole genome shotgun (WGS) entry which is preliminary data.</text>
</comment>
<dbReference type="GeneID" id="19172450"/>
<dbReference type="OrthoDB" id="190201at2759"/>
<dbReference type="Proteomes" id="UP000019478">
    <property type="component" value="Unassembled WGS sequence"/>
</dbReference>
<dbReference type="SUPFAM" id="SSF53474">
    <property type="entry name" value="alpha/beta-Hydrolases"/>
    <property type="match status" value="1"/>
</dbReference>
<dbReference type="RefSeq" id="XP_007736650.1">
    <property type="nucleotide sequence ID" value="XM_007738460.1"/>
</dbReference>
<keyword evidence="2" id="KW-1185">Reference proteome</keyword>
<dbReference type="HOGENOM" id="CLU_2549212_0_0_1"/>
<evidence type="ECO:0000313" key="2">
    <source>
        <dbReference type="Proteomes" id="UP000019478"/>
    </source>
</evidence>
<evidence type="ECO:0000313" key="1">
    <source>
        <dbReference type="EMBL" id="EXJ80076.1"/>
    </source>
</evidence>
<evidence type="ECO:0008006" key="3">
    <source>
        <dbReference type="Google" id="ProtNLM"/>
    </source>
</evidence>
<dbReference type="Gene3D" id="3.40.50.1820">
    <property type="entry name" value="alpha/beta hydrolase"/>
    <property type="match status" value="1"/>
</dbReference>
<reference evidence="1 2" key="1">
    <citation type="submission" date="2013-03" db="EMBL/GenBank/DDBJ databases">
        <title>The Genome Sequence of Capronia epimyces CBS 606.96.</title>
        <authorList>
            <consortium name="The Broad Institute Genomics Platform"/>
            <person name="Cuomo C."/>
            <person name="de Hoog S."/>
            <person name="Gorbushina A."/>
            <person name="Walker B."/>
            <person name="Young S.K."/>
            <person name="Zeng Q."/>
            <person name="Gargeya S."/>
            <person name="Fitzgerald M."/>
            <person name="Haas B."/>
            <person name="Abouelleil A."/>
            <person name="Allen A.W."/>
            <person name="Alvarado L."/>
            <person name="Arachchi H.M."/>
            <person name="Berlin A.M."/>
            <person name="Chapman S.B."/>
            <person name="Gainer-Dewar J."/>
            <person name="Goldberg J."/>
            <person name="Griggs A."/>
            <person name="Gujja S."/>
            <person name="Hansen M."/>
            <person name="Howarth C."/>
            <person name="Imamovic A."/>
            <person name="Ireland A."/>
            <person name="Larimer J."/>
            <person name="McCowan C."/>
            <person name="Murphy C."/>
            <person name="Pearson M."/>
            <person name="Poon T.W."/>
            <person name="Priest M."/>
            <person name="Roberts A."/>
            <person name="Saif S."/>
            <person name="Shea T."/>
            <person name="Sisk P."/>
            <person name="Sykes S."/>
            <person name="Wortman J."/>
            <person name="Nusbaum C."/>
            <person name="Birren B."/>
        </authorList>
    </citation>
    <scope>NUCLEOTIDE SEQUENCE [LARGE SCALE GENOMIC DNA]</scope>
    <source>
        <strain evidence="1 2">CBS 606.96</strain>
    </source>
</reference>
<protein>
    <recommendedName>
        <fullName evidence="3">AB hydrolase-1 domain-containing protein</fullName>
    </recommendedName>
</protein>
<sequence>MNGPSEFTVIGSLKSWSVIDQVHEISVPTLVLNTEFEEARDSNTCVYPCFSGIPMVKLYTFAGASHCTNLEIPDKDMAVVAQFLLSPS</sequence>
<organism evidence="1 2">
    <name type="scientific">Capronia epimyces CBS 606.96</name>
    <dbReference type="NCBI Taxonomy" id="1182542"/>
    <lineage>
        <taxon>Eukaryota</taxon>
        <taxon>Fungi</taxon>
        <taxon>Dikarya</taxon>
        <taxon>Ascomycota</taxon>
        <taxon>Pezizomycotina</taxon>
        <taxon>Eurotiomycetes</taxon>
        <taxon>Chaetothyriomycetidae</taxon>
        <taxon>Chaetothyriales</taxon>
        <taxon>Herpotrichiellaceae</taxon>
        <taxon>Capronia</taxon>
    </lineage>
</organism>
<dbReference type="EMBL" id="AMGY01000007">
    <property type="protein sequence ID" value="EXJ80076.1"/>
    <property type="molecule type" value="Genomic_DNA"/>
</dbReference>
<gene>
    <name evidence="1" type="ORF">A1O3_08362</name>
</gene>